<dbReference type="EMBL" id="HG671971">
    <property type="protein sequence ID" value="CDI82024.1"/>
    <property type="molecule type" value="Genomic_DNA"/>
</dbReference>
<evidence type="ECO:0000313" key="1">
    <source>
        <dbReference type="EMBL" id="CDI82024.1"/>
    </source>
</evidence>
<dbReference type="OMA" id="WVGGYES"/>
<dbReference type="RefSeq" id="XP_013248435.1">
    <property type="nucleotide sequence ID" value="XM_013392981.1"/>
</dbReference>
<dbReference type="AlphaFoldDB" id="U6GTY2"/>
<evidence type="ECO:0000313" key="2">
    <source>
        <dbReference type="Proteomes" id="UP000018050"/>
    </source>
</evidence>
<reference evidence="1" key="2">
    <citation type="submission" date="2013-10" db="EMBL/GenBank/DDBJ databases">
        <authorList>
            <person name="Aslett M."/>
        </authorList>
    </citation>
    <scope>NUCLEOTIDE SEQUENCE</scope>
    <source>
        <strain evidence="1">Houghton</strain>
    </source>
</reference>
<reference evidence="1" key="1">
    <citation type="submission" date="2013-10" db="EMBL/GenBank/DDBJ databases">
        <title>Genomic analysis of the causative agents of coccidiosis in chickens.</title>
        <authorList>
            <person name="Reid A.J."/>
            <person name="Blake D."/>
            <person name="Billington K."/>
            <person name="Browne H."/>
            <person name="Dunn M."/>
            <person name="Hung S."/>
            <person name="Kawahara F."/>
            <person name="Miranda-Saavedra D."/>
            <person name="Mourier T."/>
            <person name="Nagra H."/>
            <person name="Otto T.D."/>
            <person name="Rawlings N."/>
            <person name="Sanchez A."/>
            <person name="Sanders M."/>
            <person name="Subramaniam C."/>
            <person name="Tay Y."/>
            <person name="Dear P."/>
            <person name="Doerig C."/>
            <person name="Gruber A."/>
            <person name="Parkinson J."/>
            <person name="Shirley M."/>
            <person name="Wan K.L."/>
            <person name="Berriman M."/>
            <person name="Tomley F."/>
            <person name="Pain A."/>
        </authorList>
    </citation>
    <scope>NUCLEOTIDE SEQUENCE</scope>
    <source>
        <strain evidence="1">Houghton</strain>
    </source>
</reference>
<sequence length="198" mass="22856">MSSSASFLPRAAVSAACFLRPPGYYKRGSLREAPKRWVGGYESLVKAAVRKRVKAKHFCLLPPPREIPVAAAPTPKVLQQVRGVPSVSAAALQHRLRFLLGPEAPLQQQQAKLREGLTPYQAELFMWQRQLTEVRRIYRAQYLQRLAEVTAEEQQKHHLLLQQTRADKRIRREEALQRLLEATKRRALLHERQQIERK</sequence>
<organism evidence="1 2">
    <name type="scientific">Eimeria acervulina</name>
    <name type="common">Coccidian parasite</name>
    <dbReference type="NCBI Taxonomy" id="5801"/>
    <lineage>
        <taxon>Eukaryota</taxon>
        <taxon>Sar</taxon>
        <taxon>Alveolata</taxon>
        <taxon>Apicomplexa</taxon>
        <taxon>Conoidasida</taxon>
        <taxon>Coccidia</taxon>
        <taxon>Eucoccidiorida</taxon>
        <taxon>Eimeriorina</taxon>
        <taxon>Eimeriidae</taxon>
        <taxon>Eimeria</taxon>
    </lineage>
</organism>
<dbReference type="OrthoDB" id="419317at2759"/>
<protein>
    <submittedName>
        <fullName evidence="1">Uncharacterized protein</fullName>
    </submittedName>
</protein>
<dbReference type="VEuPathDB" id="ToxoDB:EAH_00064320"/>
<feature type="non-terminal residue" evidence="1">
    <location>
        <position position="198"/>
    </location>
</feature>
<accession>U6GTY2</accession>
<proteinExistence type="predicted"/>
<dbReference type="GeneID" id="25274502"/>
<dbReference type="Proteomes" id="UP000018050">
    <property type="component" value="Unassembled WGS sequence"/>
</dbReference>
<gene>
    <name evidence="1" type="ORF">EAH_00064320</name>
</gene>
<name>U6GTY2_EIMAC</name>
<keyword evidence="2" id="KW-1185">Reference proteome</keyword>